<dbReference type="InterPro" id="IPR036192">
    <property type="entry name" value="Cell_div_ZapA-like_sf"/>
</dbReference>
<evidence type="ECO:0000256" key="7">
    <source>
        <dbReference type="ARBA" id="ARBA00024910"/>
    </source>
</evidence>
<dbReference type="GO" id="GO:0030428">
    <property type="term" value="C:cell septum"/>
    <property type="evidence" value="ECO:0007669"/>
    <property type="project" value="TreeGrafter"/>
</dbReference>
<dbReference type="InterPro" id="IPR053712">
    <property type="entry name" value="Bac_CellDiv_Activator"/>
</dbReference>
<keyword evidence="6" id="KW-0131">Cell cycle</keyword>
<comment type="function">
    <text evidence="7">Activator of cell division through the inhibition of FtsZ GTPase activity, therefore promoting FtsZ assembly into bundles of protofilaments necessary for the formation of the division Z ring. It is recruited early at mid-cell but it is not essential for cell division.</text>
</comment>
<accession>A0AA96GJU1</accession>
<evidence type="ECO:0000256" key="9">
    <source>
        <dbReference type="ARBA" id="ARBA00033158"/>
    </source>
</evidence>
<dbReference type="PANTHER" id="PTHR34981">
    <property type="entry name" value="CELL DIVISION PROTEIN ZAPA"/>
    <property type="match status" value="1"/>
</dbReference>
<dbReference type="EMBL" id="CP116968">
    <property type="protein sequence ID" value="WNM61550.1"/>
    <property type="molecule type" value="Genomic_DNA"/>
</dbReference>
<keyword evidence="4 10" id="KW-0132">Cell division</keyword>
<evidence type="ECO:0000256" key="6">
    <source>
        <dbReference type="ARBA" id="ARBA00023306"/>
    </source>
</evidence>
<dbReference type="GO" id="GO:0032153">
    <property type="term" value="C:cell division site"/>
    <property type="evidence" value="ECO:0007669"/>
    <property type="project" value="TreeGrafter"/>
</dbReference>
<evidence type="ECO:0000256" key="8">
    <source>
        <dbReference type="ARBA" id="ARBA00026068"/>
    </source>
</evidence>
<dbReference type="GO" id="GO:0000921">
    <property type="term" value="P:septin ring assembly"/>
    <property type="evidence" value="ECO:0007669"/>
    <property type="project" value="TreeGrafter"/>
</dbReference>
<evidence type="ECO:0000256" key="2">
    <source>
        <dbReference type="ARBA" id="ARBA00015195"/>
    </source>
</evidence>
<protein>
    <recommendedName>
        <fullName evidence="2">Cell division protein ZapA</fullName>
    </recommendedName>
    <alternativeName>
        <fullName evidence="9">Z ring-associated protein ZapA</fullName>
    </alternativeName>
</protein>
<evidence type="ECO:0000313" key="10">
    <source>
        <dbReference type="EMBL" id="WNM61550.1"/>
    </source>
</evidence>
<evidence type="ECO:0000256" key="4">
    <source>
        <dbReference type="ARBA" id="ARBA00022618"/>
    </source>
</evidence>
<dbReference type="PANTHER" id="PTHR34981:SF1">
    <property type="entry name" value="CELL DIVISION PROTEIN ZAPA"/>
    <property type="match status" value="1"/>
</dbReference>
<dbReference type="Pfam" id="PF05164">
    <property type="entry name" value="ZapA"/>
    <property type="match status" value="1"/>
</dbReference>
<gene>
    <name evidence="10" type="ORF">PQG83_17595</name>
</gene>
<dbReference type="KEGG" id="nneo:PQG83_17595"/>
<keyword evidence="3" id="KW-0963">Cytoplasm</keyword>
<keyword evidence="11" id="KW-1185">Reference proteome</keyword>
<dbReference type="GO" id="GO:0005829">
    <property type="term" value="C:cytosol"/>
    <property type="evidence" value="ECO:0007669"/>
    <property type="project" value="TreeGrafter"/>
</dbReference>
<dbReference type="Gene3D" id="6.10.250.790">
    <property type="match status" value="1"/>
</dbReference>
<dbReference type="GO" id="GO:0043093">
    <property type="term" value="P:FtsZ-dependent cytokinesis"/>
    <property type="evidence" value="ECO:0007669"/>
    <property type="project" value="TreeGrafter"/>
</dbReference>
<organism evidence="10 11">
    <name type="scientific">Candidatus Nitrospira neomarina</name>
    <dbReference type="NCBI Taxonomy" id="3020899"/>
    <lineage>
        <taxon>Bacteria</taxon>
        <taxon>Pseudomonadati</taxon>
        <taxon>Nitrospirota</taxon>
        <taxon>Nitrospiria</taxon>
        <taxon>Nitrospirales</taxon>
        <taxon>Nitrospiraceae</taxon>
        <taxon>Nitrospira</taxon>
    </lineage>
</organism>
<comment type="subunit">
    <text evidence="8">Homodimer. Interacts with FtsZ.</text>
</comment>
<dbReference type="InterPro" id="IPR007838">
    <property type="entry name" value="Cell_div_ZapA-like"/>
</dbReference>
<evidence type="ECO:0000256" key="5">
    <source>
        <dbReference type="ARBA" id="ARBA00023210"/>
    </source>
</evidence>
<dbReference type="RefSeq" id="WP_312743868.1">
    <property type="nucleotide sequence ID" value="NZ_CP116968.1"/>
</dbReference>
<evidence type="ECO:0000256" key="3">
    <source>
        <dbReference type="ARBA" id="ARBA00022490"/>
    </source>
</evidence>
<dbReference type="Proteomes" id="UP001302494">
    <property type="component" value="Chromosome"/>
</dbReference>
<dbReference type="SUPFAM" id="SSF102829">
    <property type="entry name" value="Cell division protein ZapA-like"/>
    <property type="match status" value="1"/>
</dbReference>
<name>A0AA96GJU1_9BACT</name>
<sequence length="97" mass="11159">MTRTIEVEIFGHRISLQGEGDEAYFHELAGYVDAQMRTLAQKTRTSTPTKLAILAAINITDQLFRQERHRQFGEAEIERRTQVLLETIEKHLAANPH</sequence>
<reference evidence="10 11" key="1">
    <citation type="submission" date="2023-01" db="EMBL/GenBank/DDBJ databases">
        <title>Cultivation and genomic characterization of new, ubiquitous marine nitrite-oxidizing bacteria from the Nitrospirales.</title>
        <authorList>
            <person name="Mueller A.J."/>
            <person name="Daebeler A."/>
            <person name="Herbold C.W."/>
            <person name="Kirkegaard R.H."/>
            <person name="Daims H."/>
        </authorList>
    </citation>
    <scope>NUCLEOTIDE SEQUENCE [LARGE SCALE GENOMIC DNA]</scope>
    <source>
        <strain evidence="10 11">DK</strain>
    </source>
</reference>
<proteinExistence type="predicted"/>
<evidence type="ECO:0000256" key="1">
    <source>
        <dbReference type="ARBA" id="ARBA00004496"/>
    </source>
</evidence>
<keyword evidence="5" id="KW-0717">Septation</keyword>
<evidence type="ECO:0000313" key="11">
    <source>
        <dbReference type="Proteomes" id="UP001302494"/>
    </source>
</evidence>
<dbReference type="GO" id="GO:0000917">
    <property type="term" value="P:division septum assembly"/>
    <property type="evidence" value="ECO:0007669"/>
    <property type="project" value="UniProtKB-KW"/>
</dbReference>
<comment type="subcellular location">
    <subcellularLocation>
        <location evidence="1">Cytoplasm</location>
    </subcellularLocation>
</comment>
<dbReference type="AlphaFoldDB" id="A0AA96GJU1"/>